<dbReference type="GO" id="GO:0005509">
    <property type="term" value="F:calcium ion binding"/>
    <property type="evidence" value="ECO:0007669"/>
    <property type="project" value="UniProtKB-UniRule"/>
</dbReference>
<evidence type="ECO:0000313" key="3">
    <source>
        <dbReference type="Proteomes" id="UP000035642"/>
    </source>
</evidence>
<dbReference type="PANTHER" id="PTHR23007:SF11">
    <property type="entry name" value="E3 UBIQUITIN-PROTEIN LIGASE CBL"/>
    <property type="match status" value="1"/>
</dbReference>
<dbReference type="GO" id="GO:0023051">
    <property type="term" value="P:regulation of signaling"/>
    <property type="evidence" value="ECO:0007669"/>
    <property type="project" value="InterPro"/>
</dbReference>
<evidence type="ECO:0000256" key="1">
    <source>
        <dbReference type="RuleBase" id="RU367001"/>
    </source>
</evidence>
<protein>
    <recommendedName>
        <fullName evidence="1">E3 ubiquitin-protein ligase CBL</fullName>
        <ecNumber evidence="1">2.3.2.27</ecNumber>
    </recommendedName>
</protein>
<dbReference type="AlphaFoldDB" id="A0A0K0D7X2"/>
<dbReference type="GO" id="GO:0008270">
    <property type="term" value="F:zinc ion binding"/>
    <property type="evidence" value="ECO:0007669"/>
    <property type="project" value="UniProtKB-KW"/>
</dbReference>
<feature type="domain" description="Cbl-PTB" evidence="2">
    <location>
        <begin position="1"/>
        <end position="111"/>
    </location>
</feature>
<dbReference type="InterPro" id="IPR024159">
    <property type="entry name" value="Cbl_PTB"/>
</dbReference>
<comment type="pathway">
    <text evidence="1">Protein modification; protein ubiquitination.</text>
</comment>
<dbReference type="WBParaSite" id="ACAC_0000616701-mRNA-1">
    <property type="protein sequence ID" value="ACAC_0000616701-mRNA-1"/>
    <property type="gene ID" value="ACAC_0000616701"/>
</dbReference>
<keyword evidence="1" id="KW-0808">Transferase</keyword>
<dbReference type="GO" id="GO:0017124">
    <property type="term" value="F:SH3 domain binding"/>
    <property type="evidence" value="ECO:0007669"/>
    <property type="project" value="TreeGrafter"/>
</dbReference>
<dbReference type="EC" id="2.3.2.27" evidence="1"/>
<dbReference type="Gene3D" id="1.20.930.20">
    <property type="entry name" value="Adaptor protein Cbl, N-terminal domain"/>
    <property type="match status" value="1"/>
</dbReference>
<accession>A0A0K0D7X2</accession>
<dbReference type="UniPathway" id="UPA00143"/>
<dbReference type="GO" id="GO:0045121">
    <property type="term" value="C:membrane raft"/>
    <property type="evidence" value="ECO:0007669"/>
    <property type="project" value="TreeGrafter"/>
</dbReference>
<dbReference type="InterPro" id="IPR036537">
    <property type="entry name" value="Adaptor_Cbl_N_dom_sf"/>
</dbReference>
<dbReference type="GO" id="GO:0030971">
    <property type="term" value="F:receptor tyrosine kinase binding"/>
    <property type="evidence" value="ECO:0007669"/>
    <property type="project" value="TreeGrafter"/>
</dbReference>
<dbReference type="PANTHER" id="PTHR23007">
    <property type="entry name" value="CBL"/>
    <property type="match status" value="1"/>
</dbReference>
<dbReference type="InterPro" id="IPR024162">
    <property type="entry name" value="Adaptor_Cbl"/>
</dbReference>
<dbReference type="Proteomes" id="UP000035642">
    <property type="component" value="Unassembled WGS sequence"/>
</dbReference>
<reference evidence="4" key="2">
    <citation type="submission" date="2017-02" db="UniProtKB">
        <authorList>
            <consortium name="WormBaseParasite"/>
        </authorList>
    </citation>
    <scope>IDENTIFICATION</scope>
</reference>
<comment type="catalytic activity">
    <reaction evidence="1">
        <text>S-ubiquitinyl-[E2 ubiquitin-conjugating enzyme]-L-cysteine + [acceptor protein]-L-lysine = [E2 ubiquitin-conjugating enzyme]-L-cysteine + N(6)-ubiquitinyl-[acceptor protein]-L-lysine.</text>
        <dbReference type="EC" id="2.3.2.27"/>
    </reaction>
</comment>
<dbReference type="GO" id="GO:0001784">
    <property type="term" value="F:phosphotyrosine residue binding"/>
    <property type="evidence" value="ECO:0007669"/>
    <property type="project" value="UniProtKB-UniRule"/>
</dbReference>
<reference evidence="3" key="1">
    <citation type="submission" date="2012-09" db="EMBL/GenBank/DDBJ databases">
        <authorList>
            <person name="Martin A.A."/>
        </authorList>
    </citation>
    <scope>NUCLEOTIDE SEQUENCE</scope>
</reference>
<dbReference type="GO" id="GO:0016567">
    <property type="term" value="P:protein ubiquitination"/>
    <property type="evidence" value="ECO:0007669"/>
    <property type="project" value="UniProtKB-UniPathway"/>
</dbReference>
<keyword evidence="1" id="KW-0479">Metal-binding</keyword>
<dbReference type="GO" id="GO:0007166">
    <property type="term" value="P:cell surface receptor signaling pathway"/>
    <property type="evidence" value="ECO:0007669"/>
    <property type="project" value="InterPro"/>
</dbReference>
<keyword evidence="1" id="KW-0833">Ubl conjugation pathway</keyword>
<evidence type="ECO:0000259" key="2">
    <source>
        <dbReference type="PROSITE" id="PS51506"/>
    </source>
</evidence>
<organism evidence="3 4">
    <name type="scientific">Angiostrongylus cantonensis</name>
    <name type="common">Rat lungworm</name>
    <dbReference type="NCBI Taxonomy" id="6313"/>
    <lineage>
        <taxon>Eukaryota</taxon>
        <taxon>Metazoa</taxon>
        <taxon>Ecdysozoa</taxon>
        <taxon>Nematoda</taxon>
        <taxon>Chromadorea</taxon>
        <taxon>Rhabditida</taxon>
        <taxon>Rhabditina</taxon>
        <taxon>Rhabditomorpha</taxon>
        <taxon>Strongyloidea</taxon>
        <taxon>Metastrongylidae</taxon>
        <taxon>Angiostrongylus</taxon>
    </lineage>
</organism>
<keyword evidence="1" id="KW-0106">Calcium</keyword>
<dbReference type="PROSITE" id="PS51506">
    <property type="entry name" value="CBL_PTB"/>
    <property type="match status" value="1"/>
</dbReference>
<keyword evidence="1" id="KW-0863">Zinc-finger</keyword>
<dbReference type="GO" id="GO:0005886">
    <property type="term" value="C:plasma membrane"/>
    <property type="evidence" value="ECO:0007669"/>
    <property type="project" value="TreeGrafter"/>
</dbReference>
<sequence length="111" mass="13186">LVLVILKDRRMLCKTFKLMDDVVKACQNHRLNLKNSPPFILDILPDTYTQVCQVPDLFLYLNISMLTSFSWFLYSLKITLFYETTIIFKCFWRTCSRSANRSIFVVFPFLL</sequence>
<proteinExistence type="predicted"/>
<keyword evidence="3" id="KW-1185">Reference proteome</keyword>
<dbReference type="SUPFAM" id="SSF47668">
    <property type="entry name" value="N-terminal domain of cbl (N-cbl)"/>
    <property type="match status" value="1"/>
</dbReference>
<comment type="function">
    <text evidence="1">E3 ubiquitin-protein ligase which accepts ubiquitin from specific E2 ubiquitin-conjugating enzymes, and transfers it to substrates, generally promoting their degradation by the proteasome.</text>
</comment>
<dbReference type="Pfam" id="PF02262">
    <property type="entry name" value="Cbl_N"/>
    <property type="match status" value="1"/>
</dbReference>
<dbReference type="GO" id="GO:0061630">
    <property type="term" value="F:ubiquitin protein ligase activity"/>
    <property type="evidence" value="ECO:0007669"/>
    <property type="project" value="UniProtKB-EC"/>
</dbReference>
<keyword evidence="1" id="KW-0862">Zinc</keyword>
<dbReference type="InterPro" id="IPR003153">
    <property type="entry name" value="Adaptor_Cbl_N_hlx"/>
</dbReference>
<evidence type="ECO:0000313" key="4">
    <source>
        <dbReference type="WBParaSite" id="ACAC_0000616701-mRNA-1"/>
    </source>
</evidence>
<dbReference type="STRING" id="6313.A0A0K0D7X2"/>
<comment type="domain">
    <text evidence="1">The N-terminus is composed of the phosphotyrosine binding (PTB) domain, a short linker region and the RING-type zinc finger. The PTB domain, which is also called TKB (tyrosine kinase binding) domain, is composed of three different subdomains: a four-helix bundle (4H), a calcium-binding EF hand and a divergent SH2 domain.</text>
</comment>
<name>A0A0K0D7X2_ANGCA</name>